<keyword evidence="4 7" id="KW-0479">Metal-binding</keyword>
<evidence type="ECO:0000256" key="2">
    <source>
        <dbReference type="ARBA" id="ARBA00012313"/>
    </source>
</evidence>
<proteinExistence type="predicted"/>
<keyword evidence="6" id="KW-1015">Disulfide bond</keyword>
<dbReference type="PRINTS" id="PR00457">
    <property type="entry name" value="ANPEROXIDASE"/>
</dbReference>
<evidence type="ECO:0000313" key="9">
    <source>
        <dbReference type="WBParaSite" id="ALUE_0001773701-mRNA-1"/>
    </source>
</evidence>
<evidence type="ECO:0000256" key="1">
    <source>
        <dbReference type="ARBA" id="ARBA00000189"/>
    </source>
</evidence>
<dbReference type="GO" id="GO:0046872">
    <property type="term" value="F:metal ion binding"/>
    <property type="evidence" value="ECO:0007669"/>
    <property type="project" value="UniProtKB-KW"/>
</dbReference>
<keyword evidence="7" id="KW-0349">Heme</keyword>
<comment type="catalytic activity">
    <reaction evidence="1">
        <text>2 a phenolic donor + H2O2 = 2 a phenolic radical donor + 2 H2O</text>
        <dbReference type="Rhea" id="RHEA:56136"/>
        <dbReference type="ChEBI" id="CHEBI:15377"/>
        <dbReference type="ChEBI" id="CHEBI:16240"/>
        <dbReference type="ChEBI" id="CHEBI:139520"/>
        <dbReference type="ChEBI" id="CHEBI:139521"/>
        <dbReference type="EC" id="1.11.1.7"/>
    </reaction>
</comment>
<evidence type="ECO:0000313" key="8">
    <source>
        <dbReference type="Proteomes" id="UP000036681"/>
    </source>
</evidence>
<evidence type="ECO:0000256" key="4">
    <source>
        <dbReference type="ARBA" id="ARBA00022723"/>
    </source>
</evidence>
<sequence length="562" mass="63148">ISNTPAFPTPTGGGDCNAIRKNPQNAALELIKRHLVNPVEDLSSRQLLSIDDITRAVSTGCVPQLNSADCARSLCYHLSYRSFDGTCNNLERPLLGAAFRPYLRYIFALFFFSFLYQVENVVSTMTFFIWSCGQNDVEEPNINKALSNLQSKPLKFIRRILFQLNSADCARSLCYHLSYRSFDGTCNNLERPLLGAAFRPYLRHLPAEYDDASIRVTRPTAREASRILLSSAQTVVHDKFNTLLMQWGQFMSHDTAKTTLQPSAQCATCDPVPSRCMPVRISPKDNNMASISRSAPICGTGQRVPREQLNENTAFVDASPLYGSSSKDLHKFRDGRTGFLKMSRFNNQMVLPFDQSKCASKDKCTATFTAGDIRVNLFIGLSSMHILFTREHNRIAAALMRLNPSWSGDRLFQETRKIVGAEVQAILYKEFLPKVLGNSMAAHIGPYEGYKPNVDPTISNVFTTSAYRFGHGMLQEFYKRIDFSGANISHGGFFFGEGVFKSGKILFEGGIDPILRGFMMTPVKRPHRMTPSITEKMFGRLSPKYSFVLIYIYFISISPRLI</sequence>
<dbReference type="EC" id="1.11.1.7" evidence="2"/>
<dbReference type="PANTHER" id="PTHR11475">
    <property type="entry name" value="OXIDASE/PEROXIDASE"/>
    <property type="match status" value="1"/>
</dbReference>
<dbReference type="AlphaFoldDB" id="A0A9J2Q6Z6"/>
<evidence type="ECO:0000256" key="5">
    <source>
        <dbReference type="ARBA" id="ARBA00022729"/>
    </source>
</evidence>
<feature type="binding site" description="axial binding residue" evidence="7">
    <location>
        <position position="471"/>
    </location>
    <ligand>
        <name>heme b</name>
        <dbReference type="ChEBI" id="CHEBI:60344"/>
    </ligand>
    <ligandPart>
        <name>Fe</name>
        <dbReference type="ChEBI" id="CHEBI:18248"/>
    </ligandPart>
</feature>
<dbReference type="GO" id="GO:0005615">
    <property type="term" value="C:extracellular space"/>
    <property type="evidence" value="ECO:0007669"/>
    <property type="project" value="TreeGrafter"/>
</dbReference>
<dbReference type="SUPFAM" id="SSF48113">
    <property type="entry name" value="Heme-dependent peroxidases"/>
    <property type="match status" value="2"/>
</dbReference>
<dbReference type="GO" id="GO:0140825">
    <property type="term" value="F:lactoperoxidase activity"/>
    <property type="evidence" value="ECO:0007669"/>
    <property type="project" value="UniProtKB-EC"/>
</dbReference>
<dbReference type="WBParaSite" id="ALUE_0001773701-mRNA-1">
    <property type="protein sequence ID" value="ALUE_0001773701-mRNA-1"/>
    <property type="gene ID" value="ALUE_0001773701"/>
</dbReference>
<accession>A0A9J2Q6Z6</accession>
<keyword evidence="3" id="KW-0560">Oxidoreductase</keyword>
<keyword evidence="7" id="KW-0408">Iron</keyword>
<dbReference type="PROSITE" id="PS50292">
    <property type="entry name" value="PEROXIDASE_3"/>
    <property type="match status" value="1"/>
</dbReference>
<evidence type="ECO:0000256" key="6">
    <source>
        <dbReference type="ARBA" id="ARBA00023157"/>
    </source>
</evidence>
<dbReference type="GO" id="GO:0006979">
    <property type="term" value="P:response to oxidative stress"/>
    <property type="evidence" value="ECO:0007669"/>
    <property type="project" value="InterPro"/>
</dbReference>
<dbReference type="PANTHER" id="PTHR11475:SF61">
    <property type="entry name" value="PEROXIDASE MLT-7"/>
    <property type="match status" value="1"/>
</dbReference>
<dbReference type="InterPro" id="IPR037120">
    <property type="entry name" value="Haem_peroxidase_sf_animal"/>
</dbReference>
<dbReference type="FunFam" id="1.10.640.10:FF:000007">
    <property type="entry name" value="Peroxidase mlt-7"/>
    <property type="match status" value="1"/>
</dbReference>
<keyword evidence="5" id="KW-0732">Signal</keyword>
<keyword evidence="8" id="KW-1185">Reference proteome</keyword>
<dbReference type="InterPro" id="IPR019791">
    <property type="entry name" value="Haem_peroxidase_animal"/>
</dbReference>
<dbReference type="InterPro" id="IPR010255">
    <property type="entry name" value="Haem_peroxidase_sf"/>
</dbReference>
<evidence type="ECO:0000256" key="7">
    <source>
        <dbReference type="PIRSR" id="PIRSR619791-2"/>
    </source>
</evidence>
<dbReference type="Gene3D" id="1.10.640.10">
    <property type="entry name" value="Haem peroxidase domain superfamily, animal type"/>
    <property type="match status" value="2"/>
</dbReference>
<organism evidence="8 9">
    <name type="scientific">Ascaris lumbricoides</name>
    <name type="common">Giant roundworm</name>
    <dbReference type="NCBI Taxonomy" id="6252"/>
    <lineage>
        <taxon>Eukaryota</taxon>
        <taxon>Metazoa</taxon>
        <taxon>Ecdysozoa</taxon>
        <taxon>Nematoda</taxon>
        <taxon>Chromadorea</taxon>
        <taxon>Rhabditida</taxon>
        <taxon>Spirurina</taxon>
        <taxon>Ascaridomorpha</taxon>
        <taxon>Ascaridoidea</taxon>
        <taxon>Ascarididae</taxon>
        <taxon>Ascaris</taxon>
    </lineage>
</organism>
<reference evidence="9" key="1">
    <citation type="submission" date="2023-03" db="UniProtKB">
        <authorList>
            <consortium name="WormBaseParasite"/>
        </authorList>
    </citation>
    <scope>IDENTIFICATION</scope>
</reference>
<name>A0A9J2Q6Z6_ASCLU</name>
<evidence type="ECO:0000256" key="3">
    <source>
        <dbReference type="ARBA" id="ARBA00022559"/>
    </source>
</evidence>
<dbReference type="GO" id="GO:0020037">
    <property type="term" value="F:heme binding"/>
    <property type="evidence" value="ECO:0007669"/>
    <property type="project" value="InterPro"/>
</dbReference>
<protein>
    <recommendedName>
        <fullName evidence="2">peroxidase</fullName>
        <ecNumber evidence="2">1.11.1.7</ecNumber>
    </recommendedName>
</protein>
<dbReference type="Pfam" id="PF03098">
    <property type="entry name" value="An_peroxidase"/>
    <property type="match status" value="1"/>
</dbReference>
<dbReference type="Proteomes" id="UP000036681">
    <property type="component" value="Unplaced"/>
</dbReference>
<keyword evidence="3" id="KW-0575">Peroxidase</keyword>